<proteinExistence type="predicted"/>
<organism evidence="1 2">
    <name type="scientific">Aromatoleum bremense</name>
    <dbReference type="NCBI Taxonomy" id="76115"/>
    <lineage>
        <taxon>Bacteria</taxon>
        <taxon>Pseudomonadati</taxon>
        <taxon>Pseudomonadota</taxon>
        <taxon>Betaproteobacteria</taxon>
        <taxon>Rhodocyclales</taxon>
        <taxon>Rhodocyclaceae</taxon>
        <taxon>Aromatoleum</taxon>
    </lineage>
</organism>
<reference evidence="1 2" key="1">
    <citation type="submission" date="2019-12" db="EMBL/GenBank/DDBJ databases">
        <title>Comparative genomics gives insights into the taxonomy of the Azoarcus-Aromatoleum group and reveals separate origins of nif in the plant-associated Azoarcus and non-plant-associated Aromatoleum sub-groups.</title>
        <authorList>
            <person name="Lafos M."/>
            <person name="Maluk M."/>
            <person name="Batista M."/>
            <person name="Junghare M."/>
            <person name="Carmona M."/>
            <person name="Faoro H."/>
            <person name="Cruz L.M."/>
            <person name="Battistoni F."/>
            <person name="De Souza E."/>
            <person name="Pedrosa F."/>
            <person name="Chen W.-M."/>
            <person name="Poole P.S."/>
            <person name="Dixon R.A."/>
            <person name="James E.K."/>
        </authorList>
    </citation>
    <scope>NUCLEOTIDE SEQUENCE [LARGE SCALE GENOMIC DNA]</scope>
    <source>
        <strain evidence="1 2">PbN1</strain>
    </source>
</reference>
<name>A0ABX1NZY4_9RHOO</name>
<dbReference type="Proteomes" id="UP000633943">
    <property type="component" value="Unassembled WGS sequence"/>
</dbReference>
<keyword evidence="2" id="KW-1185">Reference proteome</keyword>
<dbReference type="SUPFAM" id="SSF109709">
    <property type="entry name" value="KorB DNA-binding domain-like"/>
    <property type="match status" value="1"/>
</dbReference>
<gene>
    <name evidence="1" type="ORF">GPA24_18075</name>
</gene>
<comment type="caution">
    <text evidence="1">The sequence shown here is derived from an EMBL/GenBank/DDBJ whole genome shotgun (WGS) entry which is preliminary data.</text>
</comment>
<sequence>MRGLQQTGLAQSNSLKLEDGIKLTTFIPVRFVRHKARKVVVEPTTPGRMATPMHPGQAFSVDENLMSALARAFFWQALIDSGRVKNMTELAKAEKVGHARMQKMLKLGRLAPDLVEDIARGRQPVGLSLQFFVENSLPDDWSAQRQVIGALAKRL</sequence>
<dbReference type="EMBL" id="WTVP01000076">
    <property type="protein sequence ID" value="NMG17408.1"/>
    <property type="molecule type" value="Genomic_DNA"/>
</dbReference>
<dbReference type="RefSeq" id="WP_169203925.1">
    <property type="nucleotide sequence ID" value="NZ_CP059467.1"/>
</dbReference>
<evidence type="ECO:0000313" key="1">
    <source>
        <dbReference type="EMBL" id="NMG17408.1"/>
    </source>
</evidence>
<protein>
    <recommendedName>
        <fullName evidence="3">Bacteriophage-related protein</fullName>
    </recommendedName>
</protein>
<evidence type="ECO:0000313" key="2">
    <source>
        <dbReference type="Proteomes" id="UP000633943"/>
    </source>
</evidence>
<evidence type="ECO:0008006" key="3">
    <source>
        <dbReference type="Google" id="ProtNLM"/>
    </source>
</evidence>
<accession>A0ABX1NZY4</accession>